<evidence type="ECO:0000256" key="1">
    <source>
        <dbReference type="ARBA" id="ARBA00007549"/>
    </source>
</evidence>
<dbReference type="InterPro" id="IPR039102">
    <property type="entry name" value="FAM13"/>
</dbReference>
<evidence type="ECO:0000313" key="6">
    <source>
        <dbReference type="Proteomes" id="UP000261640"/>
    </source>
</evidence>
<organism evidence="5 6">
    <name type="scientific">Mastacembelus armatus</name>
    <name type="common">zig-zag eel</name>
    <dbReference type="NCBI Taxonomy" id="205130"/>
    <lineage>
        <taxon>Eukaryota</taxon>
        <taxon>Metazoa</taxon>
        <taxon>Chordata</taxon>
        <taxon>Craniata</taxon>
        <taxon>Vertebrata</taxon>
        <taxon>Euteleostomi</taxon>
        <taxon>Actinopterygii</taxon>
        <taxon>Neopterygii</taxon>
        <taxon>Teleostei</taxon>
        <taxon>Neoteleostei</taxon>
        <taxon>Acanthomorphata</taxon>
        <taxon>Anabantaria</taxon>
        <taxon>Synbranchiformes</taxon>
        <taxon>Mastacembelidae</taxon>
        <taxon>Mastacembelus</taxon>
    </lineage>
</organism>
<feature type="coiled-coil region" evidence="2">
    <location>
        <begin position="565"/>
        <end position="592"/>
    </location>
</feature>
<dbReference type="PANTHER" id="PTHR15904">
    <property type="entry name" value="FAM13"/>
    <property type="match status" value="1"/>
</dbReference>
<reference evidence="5" key="2">
    <citation type="submission" date="2025-09" db="UniProtKB">
        <authorList>
            <consortium name="Ensembl"/>
        </authorList>
    </citation>
    <scope>IDENTIFICATION</scope>
</reference>
<dbReference type="SUPFAM" id="SSF48350">
    <property type="entry name" value="GTPase activation domain, GAP"/>
    <property type="match status" value="1"/>
</dbReference>
<feature type="region of interest" description="Disordered" evidence="3">
    <location>
        <begin position="367"/>
        <end position="431"/>
    </location>
</feature>
<dbReference type="Proteomes" id="UP000261640">
    <property type="component" value="Unplaced"/>
</dbReference>
<evidence type="ECO:0000313" key="5">
    <source>
        <dbReference type="Ensembl" id="ENSMAMP00000066927.1"/>
    </source>
</evidence>
<dbReference type="Gene3D" id="1.10.555.10">
    <property type="entry name" value="Rho GTPase activation protein"/>
    <property type="match status" value="1"/>
</dbReference>
<keyword evidence="6" id="KW-1185">Reference proteome</keyword>
<accession>A0A7N8YL98</accession>
<name>A0A7N8YL98_9TELE</name>
<dbReference type="AlphaFoldDB" id="A0A7N8YL98"/>
<dbReference type="Pfam" id="PF00620">
    <property type="entry name" value="RhoGAP"/>
    <property type="match status" value="1"/>
</dbReference>
<feature type="domain" description="Rho-GAP" evidence="4">
    <location>
        <begin position="1"/>
        <end position="170"/>
    </location>
</feature>
<dbReference type="SMART" id="SM00324">
    <property type="entry name" value="RhoGAP"/>
    <property type="match status" value="1"/>
</dbReference>
<dbReference type="InterPro" id="IPR059029">
    <property type="entry name" value="FAM13A_dom"/>
</dbReference>
<comment type="similarity">
    <text evidence="1">Belongs to the FAM13 family.</text>
</comment>
<evidence type="ECO:0000259" key="4">
    <source>
        <dbReference type="PROSITE" id="PS50238"/>
    </source>
</evidence>
<reference evidence="5" key="1">
    <citation type="submission" date="2025-08" db="UniProtKB">
        <authorList>
            <consortium name="Ensembl"/>
        </authorList>
    </citation>
    <scope>IDENTIFICATION</scope>
</reference>
<dbReference type="Pfam" id="PF26116">
    <property type="entry name" value="FAM13A"/>
    <property type="match status" value="1"/>
</dbReference>
<sequence length="639" mass="73970">CSLAPNPEIVTSLHQEGLFRVNGNVRAVETLKQRLESDEDVDFLSESDTYTVASLLKQYLRDLPEGLVDSTVQRALIQHYQECGDDGSWSAWRDLLQQLPDVHHSLLRYLCHFLTIVESNHGDNRMTALNLATVFGPSVFHVAPGFEAMKDQNICNNIMVKLIQNYSSIFESDRERDRCTDEKSSLIIPKVFRTNKLSCFNKECFLCVCVCVYVCYSEPVPAYSSLQRESMDREEARLSPHAGGRLIRQLLEEDSDPLLSPRFYAYGQSQQYVDDTEVPPSPPNAHSFVSRRRSSSLGSCDDEREELTSAQLTKRIHILKKKIHRFEEKFEEERKYRPSHGDKAANPEVLRWVNELAKLRKELKEHKLMKSEEDLPPVTRQRSNTLPKSFGSQLEKKPQQEKAPKPPVESTLETVSKKLQEKREEVNRPEDIKDMTREQIAAEKVALQKALLYYESIHGRPVTKSERQIMKPLYDRYRLVKQILCRASNIPVIGSPSSKRRGPLLQPIIEGETALFFDDIKVKSCFSNQSPNVLTVVRSDSVLNLSTILRYCARVFECFCSQSHRQELIEQLQETREEKKRIRKNLKEFEDQFFRQNGRNVQKEDRSPLAVEYNEYKHVKAKLRLLEVLISKRDSTKFI</sequence>
<evidence type="ECO:0000256" key="2">
    <source>
        <dbReference type="SAM" id="Coils"/>
    </source>
</evidence>
<dbReference type="PROSITE" id="PS50238">
    <property type="entry name" value="RHOGAP"/>
    <property type="match status" value="1"/>
</dbReference>
<dbReference type="Ensembl" id="ENSMAMT00000054456.1">
    <property type="protein sequence ID" value="ENSMAMP00000066927.1"/>
    <property type="gene ID" value="ENSMAMG00000015006.2"/>
</dbReference>
<dbReference type="PANTHER" id="PTHR15904:SF18">
    <property type="entry name" value="PROTEIN FAM13A"/>
    <property type="match status" value="1"/>
</dbReference>
<feature type="compositionally biased region" description="Basic and acidic residues" evidence="3">
    <location>
        <begin position="415"/>
        <end position="431"/>
    </location>
</feature>
<keyword evidence="2" id="KW-0175">Coiled coil</keyword>
<feature type="compositionally biased region" description="Polar residues" evidence="3">
    <location>
        <begin position="380"/>
        <end position="392"/>
    </location>
</feature>
<dbReference type="InterPro" id="IPR008936">
    <property type="entry name" value="Rho_GTPase_activation_prot"/>
</dbReference>
<protein>
    <submittedName>
        <fullName evidence="5">Family with sequence similarity 13 member A</fullName>
    </submittedName>
</protein>
<dbReference type="InterPro" id="IPR000198">
    <property type="entry name" value="RhoGAP_dom"/>
</dbReference>
<dbReference type="GO" id="GO:0007165">
    <property type="term" value="P:signal transduction"/>
    <property type="evidence" value="ECO:0007669"/>
    <property type="project" value="InterPro"/>
</dbReference>
<feature type="region of interest" description="Disordered" evidence="3">
    <location>
        <begin position="273"/>
        <end position="304"/>
    </location>
</feature>
<proteinExistence type="inferred from homology"/>
<feature type="compositionally biased region" description="Basic and acidic residues" evidence="3">
    <location>
        <begin position="394"/>
        <end position="404"/>
    </location>
</feature>
<evidence type="ECO:0000256" key="3">
    <source>
        <dbReference type="SAM" id="MobiDB-lite"/>
    </source>
</evidence>
<dbReference type="GeneTree" id="ENSGT00950000183033"/>